<evidence type="ECO:0000313" key="3">
    <source>
        <dbReference type="Proteomes" id="UP000219440"/>
    </source>
</evidence>
<feature type="compositionally biased region" description="Low complexity" evidence="1">
    <location>
        <begin position="47"/>
        <end position="60"/>
    </location>
</feature>
<dbReference type="AlphaFoldDB" id="A0A2C8YRK6"/>
<protein>
    <submittedName>
        <fullName evidence="2">Uncharacterized protein</fullName>
    </submittedName>
</protein>
<dbReference type="Proteomes" id="UP000219440">
    <property type="component" value="Unassembled WGS sequence"/>
</dbReference>
<evidence type="ECO:0000313" key="2">
    <source>
        <dbReference type="EMBL" id="SOE53136.1"/>
    </source>
</evidence>
<gene>
    <name evidence="2" type="ORF">SAMN06296378_0509</name>
</gene>
<evidence type="ECO:0000256" key="1">
    <source>
        <dbReference type="SAM" id="MobiDB-lite"/>
    </source>
</evidence>
<organism evidence="2 3">
    <name type="scientific">Salinibacterium xinjiangense</name>
    <dbReference type="NCBI Taxonomy" id="386302"/>
    <lineage>
        <taxon>Bacteria</taxon>
        <taxon>Bacillati</taxon>
        <taxon>Actinomycetota</taxon>
        <taxon>Actinomycetes</taxon>
        <taxon>Micrococcales</taxon>
        <taxon>Microbacteriaceae</taxon>
        <taxon>Salinibacterium</taxon>
    </lineage>
</organism>
<reference evidence="2 3" key="1">
    <citation type="submission" date="2017-09" db="EMBL/GenBank/DDBJ databases">
        <authorList>
            <person name="Ehlers B."/>
            <person name="Leendertz F.H."/>
        </authorList>
    </citation>
    <scope>NUCLEOTIDE SEQUENCE [LARGE SCALE GENOMIC DNA]</scope>
    <source>
        <strain evidence="2 3">CGMCC 1.05381</strain>
    </source>
</reference>
<keyword evidence="3" id="KW-1185">Reference proteome</keyword>
<proteinExistence type="predicted"/>
<dbReference type="RefSeq" id="WP_097059632.1">
    <property type="nucleotide sequence ID" value="NZ_BMLC01000002.1"/>
</dbReference>
<name>A0A2C8YRK6_9MICO</name>
<dbReference type="EMBL" id="OCST01000001">
    <property type="protein sequence ID" value="SOE53136.1"/>
    <property type="molecule type" value="Genomic_DNA"/>
</dbReference>
<sequence>MPSALKIDPPGAGVLLTFESLSASQQKALLAPREAAKTDATRGKNLAAAAEAEHSAAPAG</sequence>
<feature type="region of interest" description="Disordered" evidence="1">
    <location>
        <begin position="32"/>
        <end position="60"/>
    </location>
</feature>
<accession>A0A2C8YRK6</accession>